<accession>A0A7J6AAI1</accession>
<sequence length="101" mass="11195">MRTPTTKCSVRSAGEKFAFGFAGRSHTVQLFFIRTSSTLKHRLAEKLGVTPEGFWVFTADIQISSYMDSLTDGLLIGLICKSQPIRSVYMCICVLALINNT</sequence>
<gene>
    <name evidence="1" type="ORF">AMELA_G00186430</name>
</gene>
<name>A0A7J6AAI1_AMEME</name>
<dbReference type="AlphaFoldDB" id="A0A7J6AAI1"/>
<dbReference type="Proteomes" id="UP000593565">
    <property type="component" value="Unassembled WGS sequence"/>
</dbReference>
<keyword evidence="2" id="KW-1185">Reference proteome</keyword>
<proteinExistence type="predicted"/>
<protein>
    <submittedName>
        <fullName evidence="1">Uncharacterized protein</fullName>
    </submittedName>
</protein>
<organism evidence="1 2">
    <name type="scientific">Ameiurus melas</name>
    <name type="common">Black bullhead</name>
    <name type="synonym">Silurus melas</name>
    <dbReference type="NCBI Taxonomy" id="219545"/>
    <lineage>
        <taxon>Eukaryota</taxon>
        <taxon>Metazoa</taxon>
        <taxon>Chordata</taxon>
        <taxon>Craniata</taxon>
        <taxon>Vertebrata</taxon>
        <taxon>Euteleostomi</taxon>
        <taxon>Actinopterygii</taxon>
        <taxon>Neopterygii</taxon>
        <taxon>Teleostei</taxon>
        <taxon>Ostariophysi</taxon>
        <taxon>Siluriformes</taxon>
        <taxon>Ictaluridae</taxon>
        <taxon>Ameiurus</taxon>
    </lineage>
</organism>
<evidence type="ECO:0000313" key="1">
    <source>
        <dbReference type="EMBL" id="KAF4078871.1"/>
    </source>
</evidence>
<reference evidence="1 2" key="1">
    <citation type="submission" date="2020-02" db="EMBL/GenBank/DDBJ databases">
        <title>A chromosome-scale genome assembly of the black bullhead catfish (Ameiurus melas).</title>
        <authorList>
            <person name="Wen M."/>
            <person name="Zham M."/>
            <person name="Cabau C."/>
            <person name="Klopp C."/>
            <person name="Donnadieu C."/>
            <person name="Roques C."/>
            <person name="Bouchez O."/>
            <person name="Lampietro C."/>
            <person name="Jouanno E."/>
            <person name="Herpin A."/>
            <person name="Louis A."/>
            <person name="Berthelot C."/>
            <person name="Parey E."/>
            <person name="Roest-Crollius H."/>
            <person name="Braasch I."/>
            <person name="Postlethwait J."/>
            <person name="Robinson-Rechavi M."/>
            <person name="Echchiki A."/>
            <person name="Begum T."/>
            <person name="Montfort J."/>
            <person name="Schartl M."/>
            <person name="Bobe J."/>
            <person name="Guiguen Y."/>
        </authorList>
    </citation>
    <scope>NUCLEOTIDE SEQUENCE [LARGE SCALE GENOMIC DNA]</scope>
    <source>
        <strain evidence="1">M_S1</strain>
        <tissue evidence="1">Blood</tissue>
    </source>
</reference>
<comment type="caution">
    <text evidence="1">The sequence shown here is derived from an EMBL/GenBank/DDBJ whole genome shotgun (WGS) entry which is preliminary data.</text>
</comment>
<evidence type="ECO:0000313" key="2">
    <source>
        <dbReference type="Proteomes" id="UP000593565"/>
    </source>
</evidence>
<dbReference type="EMBL" id="JAAGNN010000016">
    <property type="protein sequence ID" value="KAF4078871.1"/>
    <property type="molecule type" value="Genomic_DNA"/>
</dbReference>